<evidence type="ECO:0000313" key="12">
    <source>
        <dbReference type="Proteomes" id="UP000254794"/>
    </source>
</evidence>
<organism evidence="11 12">
    <name type="scientific">Legionella busanensis</name>
    <dbReference type="NCBI Taxonomy" id="190655"/>
    <lineage>
        <taxon>Bacteria</taxon>
        <taxon>Pseudomonadati</taxon>
        <taxon>Pseudomonadota</taxon>
        <taxon>Gammaproteobacteria</taxon>
        <taxon>Legionellales</taxon>
        <taxon>Legionellaceae</taxon>
        <taxon>Legionella</taxon>
    </lineage>
</organism>
<keyword evidence="2 9" id="KW-0645">Protease</keyword>
<evidence type="ECO:0000313" key="11">
    <source>
        <dbReference type="EMBL" id="STX52836.1"/>
    </source>
</evidence>
<evidence type="ECO:0000256" key="5">
    <source>
        <dbReference type="ARBA" id="ARBA00022833"/>
    </source>
</evidence>
<dbReference type="GO" id="GO:0046872">
    <property type="term" value="F:metal ion binding"/>
    <property type="evidence" value="ECO:0007669"/>
    <property type="project" value="UniProtKB-KW"/>
</dbReference>
<dbReference type="PIRSF" id="PIRSF026671">
    <property type="entry name" value="AA_dipeptidase"/>
    <property type="match status" value="1"/>
</dbReference>
<evidence type="ECO:0000256" key="9">
    <source>
        <dbReference type="PIRNR" id="PIRNR026671"/>
    </source>
</evidence>
<evidence type="ECO:0000256" key="4">
    <source>
        <dbReference type="ARBA" id="ARBA00022801"/>
    </source>
</evidence>
<feature type="chain" id="PRO_5016994987" description="D-alanyl-D-alanine dipeptidase" evidence="10">
    <location>
        <begin position="26"/>
        <end position="250"/>
    </location>
</feature>
<protein>
    <recommendedName>
        <fullName evidence="9">D-alanyl-D-alanine dipeptidase</fullName>
        <shortName evidence="9">D-Ala-D-Ala dipeptidase</shortName>
        <ecNumber evidence="9">3.4.13.22</ecNumber>
    </recommendedName>
</protein>
<dbReference type="Proteomes" id="UP000254794">
    <property type="component" value="Unassembled WGS sequence"/>
</dbReference>
<keyword evidence="8 9" id="KW-0961">Cell wall biogenesis/degradation</keyword>
<evidence type="ECO:0000256" key="3">
    <source>
        <dbReference type="ARBA" id="ARBA00022723"/>
    </source>
</evidence>
<dbReference type="AlphaFoldDB" id="A0A378JN87"/>
<evidence type="ECO:0000256" key="10">
    <source>
        <dbReference type="SAM" id="SignalP"/>
    </source>
</evidence>
<dbReference type="GO" id="GO:0160237">
    <property type="term" value="F:D-Ala-D-Ala dipeptidase activity"/>
    <property type="evidence" value="ECO:0007669"/>
    <property type="project" value="UniProtKB-EC"/>
</dbReference>
<accession>A0A378JN87</accession>
<keyword evidence="12" id="KW-1185">Reference proteome</keyword>
<feature type="signal peptide" evidence="10">
    <location>
        <begin position="1"/>
        <end position="25"/>
    </location>
</feature>
<dbReference type="Pfam" id="PF01427">
    <property type="entry name" value="Peptidase_M15"/>
    <property type="match status" value="1"/>
</dbReference>
<dbReference type="GO" id="GO:0008237">
    <property type="term" value="F:metallopeptidase activity"/>
    <property type="evidence" value="ECO:0007669"/>
    <property type="project" value="UniProtKB-KW"/>
</dbReference>
<evidence type="ECO:0000256" key="2">
    <source>
        <dbReference type="ARBA" id="ARBA00022670"/>
    </source>
</evidence>
<proteinExistence type="inferred from homology"/>
<dbReference type="InterPro" id="IPR009045">
    <property type="entry name" value="Zn_M74/Hedgehog-like"/>
</dbReference>
<gene>
    <name evidence="11" type="primary">ddpX_2</name>
    <name evidence="11" type="ORF">NCTC13316_02962</name>
</gene>
<dbReference type="CDD" id="cd14843">
    <property type="entry name" value="D-Ala-D-Ala_dipeptidase_like"/>
    <property type="match status" value="1"/>
</dbReference>
<name>A0A378JN87_9GAMM</name>
<evidence type="ECO:0000256" key="8">
    <source>
        <dbReference type="ARBA" id="ARBA00023316"/>
    </source>
</evidence>
<dbReference type="PANTHER" id="PTHR43126:SF2">
    <property type="entry name" value="D-ALANYL-D-ALANINE DIPEPTIDASE"/>
    <property type="match status" value="1"/>
</dbReference>
<evidence type="ECO:0000256" key="7">
    <source>
        <dbReference type="ARBA" id="ARBA00023049"/>
    </source>
</evidence>
<dbReference type="Gene3D" id="3.30.1380.10">
    <property type="match status" value="1"/>
</dbReference>
<dbReference type="GO" id="GO:0006508">
    <property type="term" value="P:proteolysis"/>
    <property type="evidence" value="ECO:0007669"/>
    <property type="project" value="UniProtKB-KW"/>
</dbReference>
<keyword evidence="5" id="KW-0862">Zinc</keyword>
<evidence type="ECO:0000256" key="1">
    <source>
        <dbReference type="ARBA" id="ARBA00001362"/>
    </source>
</evidence>
<keyword evidence="3" id="KW-0479">Metal-binding</keyword>
<dbReference type="EC" id="3.4.13.22" evidence="9"/>
<keyword evidence="7 9" id="KW-0482">Metalloprotease</keyword>
<dbReference type="GO" id="GO:0071555">
    <property type="term" value="P:cell wall organization"/>
    <property type="evidence" value="ECO:0007669"/>
    <property type="project" value="UniProtKB-KW"/>
</dbReference>
<comment type="similarity">
    <text evidence="9">Belongs to the peptidase M15D family.</text>
</comment>
<dbReference type="InterPro" id="IPR000755">
    <property type="entry name" value="A_A_dipeptidase"/>
</dbReference>
<keyword evidence="10" id="KW-0732">Signal</keyword>
<keyword evidence="6 9" id="KW-0224">Dipeptidase</keyword>
<dbReference type="OrthoDB" id="9801430at2"/>
<dbReference type="RefSeq" id="WP_115332361.1">
    <property type="nucleotide sequence ID" value="NZ_CAAAHP010000003.1"/>
</dbReference>
<evidence type="ECO:0000256" key="6">
    <source>
        <dbReference type="ARBA" id="ARBA00022997"/>
    </source>
</evidence>
<sequence>MKKVLLNLSFIVIIFLSANKNSVYAKDNHIVLITDPNVLAIPIKDNGESLIDLKNQKEIAYGSSPEIPNNHDYTKLRKTVYQKLNQAQKLLPKGLHFCLYEGYRSLALQKNLFDRRFDIVKKKHPNWSREQIFKETTKLVSPVVNLDNTKNIPAHSTGGAIDIYLIDDTGKPVDMGIHPKDWIKDDGSLSRTASKKISLQARQNRAIMNRALATVGFVNYPTEYWHWSYGDRYWAFFMQEPNALYSSYTK</sequence>
<dbReference type="SUPFAM" id="SSF55166">
    <property type="entry name" value="Hedgehog/DD-peptidase"/>
    <property type="match status" value="1"/>
</dbReference>
<dbReference type="PANTHER" id="PTHR43126">
    <property type="entry name" value="D-ALANYL-D-ALANINE DIPEPTIDASE"/>
    <property type="match status" value="1"/>
</dbReference>
<keyword evidence="4 9" id="KW-0378">Hydrolase</keyword>
<reference evidence="11 12" key="1">
    <citation type="submission" date="2018-06" db="EMBL/GenBank/DDBJ databases">
        <authorList>
            <consortium name="Pathogen Informatics"/>
            <person name="Doyle S."/>
        </authorList>
    </citation>
    <scope>NUCLEOTIDE SEQUENCE [LARGE SCALE GENOMIC DNA]</scope>
    <source>
        <strain evidence="11 12">NCTC13316</strain>
    </source>
</reference>
<dbReference type="EMBL" id="UGOD01000001">
    <property type="protein sequence ID" value="STX52836.1"/>
    <property type="molecule type" value="Genomic_DNA"/>
</dbReference>
<comment type="function">
    <text evidence="9">Catalyzes hydrolysis of the D-alanyl-D-alanine dipeptide.</text>
</comment>
<comment type="catalytic activity">
    <reaction evidence="1 9">
        <text>D-alanyl-D-alanine + H2O = 2 D-alanine</text>
        <dbReference type="Rhea" id="RHEA:20661"/>
        <dbReference type="ChEBI" id="CHEBI:15377"/>
        <dbReference type="ChEBI" id="CHEBI:57416"/>
        <dbReference type="ChEBI" id="CHEBI:57822"/>
        <dbReference type="EC" id="3.4.13.22"/>
    </reaction>
</comment>